<protein>
    <recommendedName>
        <fullName evidence="2">DUF4336 domain-containing protein</fullName>
    </recommendedName>
</protein>
<evidence type="ECO:0000313" key="1">
    <source>
        <dbReference type="EMBL" id="CAD8352617.1"/>
    </source>
</evidence>
<dbReference type="PANTHER" id="PTHR33835:SF2">
    <property type="entry name" value="LYSINE-TRNA LIGASE"/>
    <property type="match status" value="1"/>
</dbReference>
<gene>
    <name evidence="1" type="ORF">PBAH0796_LOCUS7984</name>
</gene>
<dbReference type="InterPro" id="IPR025638">
    <property type="entry name" value="DUF4336"/>
</dbReference>
<dbReference type="EMBL" id="HBEG01013134">
    <property type="protein sequence ID" value="CAD8352617.1"/>
    <property type="molecule type" value="Transcribed_RNA"/>
</dbReference>
<accession>A0A7S0A4C5</accession>
<organism evidence="1">
    <name type="scientific">Pyrodinium bahamense</name>
    <dbReference type="NCBI Taxonomy" id="73915"/>
    <lineage>
        <taxon>Eukaryota</taxon>
        <taxon>Sar</taxon>
        <taxon>Alveolata</taxon>
        <taxon>Dinophyceae</taxon>
        <taxon>Gonyaulacales</taxon>
        <taxon>Pyrocystaceae</taxon>
        <taxon>Pyrodinium</taxon>
    </lineage>
</organism>
<dbReference type="AlphaFoldDB" id="A0A7S0A4C5"/>
<evidence type="ECO:0008006" key="2">
    <source>
        <dbReference type="Google" id="ProtNLM"/>
    </source>
</evidence>
<reference evidence="1" key="1">
    <citation type="submission" date="2021-01" db="EMBL/GenBank/DDBJ databases">
        <authorList>
            <person name="Corre E."/>
            <person name="Pelletier E."/>
            <person name="Niang G."/>
            <person name="Scheremetjew M."/>
            <person name="Finn R."/>
            <person name="Kale V."/>
            <person name="Holt S."/>
            <person name="Cochrane G."/>
            <person name="Meng A."/>
            <person name="Brown T."/>
            <person name="Cohen L."/>
        </authorList>
    </citation>
    <scope>NUCLEOTIDE SEQUENCE</scope>
    <source>
        <strain evidence="1">Pbaha01</strain>
    </source>
</reference>
<sequence>MTVYRLRKRRGLFVYAPVAPTAECVALMRELETQHGAVAYIVLPTVAVEHKYFVGPFSQAFPTAEVWVCPGQFSVPVPLPLELLGFPSDRLRVLPSDPEDLSVPEDWAHEGLDFRVLGPIGKDLNTGAFAEVVFYLRPLKTMLVTDLVLSVPTDVPEILLEDPRPLAFHARDGPLAPVDATPEALARGWRRICIFALLFRTTAIEVQGAAEAVRDALASPAQELGWAGLLPCNYRPRWEDTFEALRGGREDGLLVPPILSELVLNRYLSSDVWPFVEATAAAWADAELVVPAHFAAPVRAGAGEWRDAFRRAFGEPPGAAGPFGLRLPALLGGQPQRGPQPKEADLQFIRGFSESLTALGVVDVPERLTYRAGAGIEAEA</sequence>
<dbReference type="PANTHER" id="PTHR33835">
    <property type="entry name" value="YALI0C07656P"/>
    <property type="match status" value="1"/>
</dbReference>
<dbReference type="Pfam" id="PF14234">
    <property type="entry name" value="DUF4336"/>
    <property type="match status" value="1"/>
</dbReference>
<name>A0A7S0A4C5_9DINO</name>
<proteinExistence type="predicted"/>